<proteinExistence type="predicted"/>
<accession>A0A382JQL8</accession>
<dbReference type="CDD" id="cd07516">
    <property type="entry name" value="HAD_Pase"/>
    <property type="match status" value="1"/>
</dbReference>
<name>A0A382JQL8_9ZZZZ</name>
<dbReference type="PRINTS" id="PR00119">
    <property type="entry name" value="CATATPASE"/>
</dbReference>
<evidence type="ECO:0000313" key="1">
    <source>
        <dbReference type="EMBL" id="SVC13622.1"/>
    </source>
</evidence>
<dbReference type="InterPro" id="IPR023214">
    <property type="entry name" value="HAD_sf"/>
</dbReference>
<dbReference type="SFLD" id="SFLDG01140">
    <property type="entry name" value="C2.B:_Phosphomannomutase_and_P"/>
    <property type="match status" value="1"/>
</dbReference>
<dbReference type="AlphaFoldDB" id="A0A382JQL8"/>
<dbReference type="GO" id="GO:0005829">
    <property type="term" value="C:cytosol"/>
    <property type="evidence" value="ECO:0007669"/>
    <property type="project" value="TreeGrafter"/>
</dbReference>
<sequence>MEKVSLIALDLDGTLLDDSKEIPPENIRALEEARDSGILVAISSGRMIPRILPVEERLGLDCIILAYNGGKVVGPKSEGRPLISERPLPADIAEIFIRFSQEGDYLLNFYKDDVLYSEDSPNRRRFMDIYSTRTGAEYNIEDLTGRIGQEPTKLILLADPAERDRLHDHFSAELGDRAYITKSDPEYLEIMAPGVSKGTALEALGNHYGFSVENVLAVGDAENDNPMLETAGIGVVVANGTAASKAVADHVTERTNNEAAVAEAVRRFALK</sequence>
<dbReference type="SFLD" id="SFLDS00003">
    <property type="entry name" value="Haloacid_Dehalogenase"/>
    <property type="match status" value="1"/>
</dbReference>
<dbReference type="InterPro" id="IPR000150">
    <property type="entry name" value="Cof"/>
</dbReference>
<dbReference type="PANTHER" id="PTHR10000:SF8">
    <property type="entry name" value="HAD SUPERFAMILY HYDROLASE-LIKE, TYPE 3"/>
    <property type="match status" value="1"/>
</dbReference>
<dbReference type="InterPro" id="IPR006379">
    <property type="entry name" value="HAD-SF_hydro_IIB"/>
</dbReference>
<dbReference type="Gene3D" id="3.30.1240.10">
    <property type="match status" value="1"/>
</dbReference>
<dbReference type="SUPFAM" id="SSF56784">
    <property type="entry name" value="HAD-like"/>
    <property type="match status" value="1"/>
</dbReference>
<protein>
    <submittedName>
        <fullName evidence="1">Uncharacterized protein</fullName>
    </submittedName>
</protein>
<organism evidence="1">
    <name type="scientific">marine metagenome</name>
    <dbReference type="NCBI Taxonomy" id="408172"/>
    <lineage>
        <taxon>unclassified sequences</taxon>
        <taxon>metagenomes</taxon>
        <taxon>ecological metagenomes</taxon>
    </lineage>
</organism>
<dbReference type="InterPro" id="IPR036412">
    <property type="entry name" value="HAD-like_sf"/>
</dbReference>
<dbReference type="GO" id="GO:0016791">
    <property type="term" value="F:phosphatase activity"/>
    <property type="evidence" value="ECO:0007669"/>
    <property type="project" value="UniProtKB-ARBA"/>
</dbReference>
<dbReference type="NCBIfam" id="TIGR00099">
    <property type="entry name" value="Cof-subfamily"/>
    <property type="match status" value="1"/>
</dbReference>
<dbReference type="Pfam" id="PF08282">
    <property type="entry name" value="Hydrolase_3"/>
    <property type="match status" value="1"/>
</dbReference>
<dbReference type="GO" id="GO:0000287">
    <property type="term" value="F:magnesium ion binding"/>
    <property type="evidence" value="ECO:0007669"/>
    <property type="project" value="TreeGrafter"/>
</dbReference>
<dbReference type="Gene3D" id="3.40.50.1000">
    <property type="entry name" value="HAD superfamily/HAD-like"/>
    <property type="match status" value="1"/>
</dbReference>
<reference evidence="1" key="1">
    <citation type="submission" date="2018-05" db="EMBL/GenBank/DDBJ databases">
        <authorList>
            <person name="Lanie J.A."/>
            <person name="Ng W.-L."/>
            <person name="Kazmierczak K.M."/>
            <person name="Andrzejewski T.M."/>
            <person name="Davidsen T.M."/>
            <person name="Wayne K.J."/>
            <person name="Tettelin H."/>
            <person name="Glass J.I."/>
            <person name="Rusch D."/>
            <person name="Podicherti R."/>
            <person name="Tsui H.-C.T."/>
            <person name="Winkler M.E."/>
        </authorList>
    </citation>
    <scope>NUCLEOTIDE SEQUENCE</scope>
</reference>
<dbReference type="PANTHER" id="PTHR10000">
    <property type="entry name" value="PHOSPHOSERINE PHOSPHATASE"/>
    <property type="match status" value="1"/>
</dbReference>
<dbReference type="EMBL" id="UINC01075441">
    <property type="protein sequence ID" value="SVC13622.1"/>
    <property type="molecule type" value="Genomic_DNA"/>
</dbReference>
<dbReference type="NCBIfam" id="TIGR01484">
    <property type="entry name" value="HAD-SF-IIB"/>
    <property type="match status" value="2"/>
</dbReference>
<gene>
    <name evidence="1" type="ORF">METZ01_LOCUS266476</name>
</gene>